<organism evidence="8 9">
    <name type="scientific">Fannyhessea vaginae DSM 15829</name>
    <dbReference type="NCBI Taxonomy" id="525256"/>
    <lineage>
        <taxon>Bacteria</taxon>
        <taxon>Bacillati</taxon>
        <taxon>Actinomycetota</taxon>
        <taxon>Coriobacteriia</taxon>
        <taxon>Coriobacteriales</taxon>
        <taxon>Atopobiaceae</taxon>
        <taxon>Fannyhessea</taxon>
    </lineage>
</organism>
<comment type="subcellular location">
    <subcellularLocation>
        <location evidence="6">Cell membrane</location>
        <topology evidence="6">Multi-pass membrane protein</topology>
    </subcellularLocation>
    <subcellularLocation>
        <location evidence="1">Membrane</location>
        <topology evidence="1">Multi-pass membrane protein</topology>
    </subcellularLocation>
</comment>
<evidence type="ECO:0000256" key="6">
    <source>
        <dbReference type="RuleBase" id="RU003943"/>
    </source>
</evidence>
<evidence type="ECO:0000313" key="9">
    <source>
        <dbReference type="Proteomes" id="UP000005947"/>
    </source>
</evidence>
<dbReference type="EMBL" id="ACGK02000001">
    <property type="protein sequence ID" value="EGF23725.1"/>
    <property type="molecule type" value="Genomic_DNA"/>
</dbReference>
<evidence type="ECO:0000256" key="1">
    <source>
        <dbReference type="ARBA" id="ARBA00004141"/>
    </source>
</evidence>
<dbReference type="InterPro" id="IPR001626">
    <property type="entry name" value="ABC_TroCD"/>
</dbReference>
<dbReference type="SUPFAM" id="SSF81345">
    <property type="entry name" value="ABC transporter involved in vitamin B12 uptake, BtuC"/>
    <property type="match status" value="1"/>
</dbReference>
<evidence type="ECO:0000256" key="3">
    <source>
        <dbReference type="ARBA" id="ARBA00022692"/>
    </source>
</evidence>
<protein>
    <submittedName>
        <fullName evidence="8">ABC 3 transport family protein</fullName>
    </submittedName>
</protein>
<dbReference type="GO" id="GO:0010043">
    <property type="term" value="P:response to zinc ion"/>
    <property type="evidence" value="ECO:0007669"/>
    <property type="project" value="TreeGrafter"/>
</dbReference>
<dbReference type="OrthoDB" id="9798540at2"/>
<dbReference type="InterPro" id="IPR037294">
    <property type="entry name" value="ABC_BtuC-like"/>
</dbReference>
<feature type="transmembrane region" description="Helical" evidence="7">
    <location>
        <begin position="54"/>
        <end position="78"/>
    </location>
</feature>
<keyword evidence="3 6" id="KW-0812">Transmembrane</keyword>
<dbReference type="Proteomes" id="UP000005947">
    <property type="component" value="Unassembled WGS sequence"/>
</dbReference>
<dbReference type="GO" id="GO:0043190">
    <property type="term" value="C:ATP-binding cassette (ABC) transporter complex"/>
    <property type="evidence" value="ECO:0007669"/>
    <property type="project" value="InterPro"/>
</dbReference>
<evidence type="ECO:0000313" key="8">
    <source>
        <dbReference type="EMBL" id="EGF23725.1"/>
    </source>
</evidence>
<dbReference type="Pfam" id="PF00950">
    <property type="entry name" value="ABC-3"/>
    <property type="match status" value="1"/>
</dbReference>
<evidence type="ECO:0000256" key="5">
    <source>
        <dbReference type="ARBA" id="ARBA00023136"/>
    </source>
</evidence>
<dbReference type="RefSeq" id="WP_006302854.1">
    <property type="nucleotide sequence ID" value="NZ_ACGK02000001.1"/>
</dbReference>
<keyword evidence="5 7" id="KW-0472">Membrane</keyword>
<sequence>MFVLDMFSYEFMQRACIVGTALACILPLIGLPVTLKRLSMMGDTLAHASLAGVAVGLCFGFNPLLGSVAACVVAALSVEAISSRLKAYQEISTVVVLAASIGLAGIFTSFIGNSKSISSYLFGSIITIDDFELYLVVIAALMVAVVYIAIYKRLYLSVFDPTSASLMGIHQASLNFSFALLVALCISIAAKTIGSLIVSSLLVIPAICAMQFCKTYKCTLLVAMCISLVVIYIGLYISFEFNLMPGSVIVLLATFVLLVSLVMPKYLRRH</sequence>
<feature type="transmembrane region" description="Helical" evidence="7">
    <location>
        <begin position="220"/>
        <end position="237"/>
    </location>
</feature>
<name>F1T4T1_9ACTN</name>
<feature type="transmembrane region" description="Helical" evidence="7">
    <location>
        <begin position="243"/>
        <end position="263"/>
    </location>
</feature>
<dbReference type="PANTHER" id="PTHR30477">
    <property type="entry name" value="ABC-TRANSPORTER METAL-BINDING PROTEIN"/>
    <property type="match status" value="1"/>
</dbReference>
<comment type="caution">
    <text evidence="8">The sequence shown here is derived from an EMBL/GenBank/DDBJ whole genome shotgun (WGS) entry which is preliminary data.</text>
</comment>
<accession>F1T4T1</accession>
<evidence type="ECO:0000256" key="7">
    <source>
        <dbReference type="SAM" id="Phobius"/>
    </source>
</evidence>
<dbReference type="PANTHER" id="PTHR30477:SF0">
    <property type="entry name" value="METAL TRANSPORT SYSTEM MEMBRANE PROTEIN TM_0125-RELATED"/>
    <property type="match status" value="1"/>
</dbReference>
<comment type="similarity">
    <text evidence="2 6">Belongs to the ABC-3 integral membrane protein family.</text>
</comment>
<keyword evidence="6" id="KW-0813">Transport</keyword>
<evidence type="ECO:0000256" key="2">
    <source>
        <dbReference type="ARBA" id="ARBA00008034"/>
    </source>
</evidence>
<dbReference type="GO" id="GO:0055085">
    <property type="term" value="P:transmembrane transport"/>
    <property type="evidence" value="ECO:0007669"/>
    <property type="project" value="InterPro"/>
</dbReference>
<feature type="transmembrane region" description="Helical" evidence="7">
    <location>
        <begin position="172"/>
        <end position="190"/>
    </location>
</feature>
<feature type="transmembrane region" description="Helical" evidence="7">
    <location>
        <begin position="131"/>
        <end position="151"/>
    </location>
</feature>
<keyword evidence="9" id="KW-1185">Reference proteome</keyword>
<reference evidence="8 9" key="1">
    <citation type="submission" date="2011-02" db="EMBL/GenBank/DDBJ databases">
        <authorList>
            <person name="Muzny D."/>
            <person name="Qin X."/>
            <person name="Buhay C."/>
            <person name="Dugan-Rocha S."/>
            <person name="Ding Y."/>
            <person name="Chen G."/>
            <person name="Hawes A."/>
            <person name="Holder M."/>
            <person name="Jhangiani S."/>
            <person name="Johnson A."/>
            <person name="Khan Z."/>
            <person name="Li Z."/>
            <person name="Liu W."/>
            <person name="Liu X."/>
            <person name="Perez L."/>
            <person name="Shen H."/>
            <person name="Wang Q."/>
            <person name="Watt J."/>
            <person name="Xi L."/>
            <person name="Xin Y."/>
            <person name="Zhou J."/>
            <person name="Deng J."/>
            <person name="Jiang H."/>
            <person name="Liu Y."/>
            <person name="Qu J."/>
            <person name="Song X.-Z."/>
            <person name="Zhang L."/>
            <person name="Villasana D."/>
            <person name="Johnson A."/>
            <person name="Liu J."/>
            <person name="Liyanage D."/>
            <person name="Lorensuhewa L."/>
            <person name="Robinson T."/>
            <person name="Song A."/>
            <person name="Song B.-B."/>
            <person name="Dinh H."/>
            <person name="Thornton R."/>
            <person name="Coyle M."/>
            <person name="Francisco L."/>
            <person name="Jackson L."/>
            <person name="Javaid M."/>
            <person name="Korchina V."/>
            <person name="Kovar C."/>
            <person name="Mata R."/>
            <person name="Mathew T."/>
            <person name="Ngo R."/>
            <person name="Nguyen L."/>
            <person name="Nguyen N."/>
            <person name="Okwuonu G."/>
            <person name="Ongeri F."/>
            <person name="Pham C."/>
            <person name="Simmons D."/>
            <person name="Wilczek-Boney K."/>
            <person name="Hale W."/>
            <person name="Jakkamsetti A."/>
            <person name="Pham P."/>
            <person name="Ruth R."/>
            <person name="San Lucas F."/>
            <person name="Warren J."/>
            <person name="Zhang J."/>
            <person name="Zhao Z."/>
            <person name="Zhou C."/>
            <person name="Zhu D."/>
            <person name="Lee S."/>
            <person name="Bess C."/>
            <person name="Blankenburg K."/>
            <person name="Forbes L."/>
            <person name="Fu Q."/>
            <person name="Gubbala S."/>
            <person name="Hirani K."/>
            <person name="Jayaseelan J.C."/>
            <person name="Lara F."/>
            <person name="Munidasa M."/>
            <person name="Palculict T."/>
            <person name="Patil S."/>
            <person name="Pu L.-L."/>
            <person name="Saada N."/>
            <person name="Tang L."/>
            <person name="Weissenberger G."/>
            <person name="Zhu Y."/>
            <person name="Hemphill L."/>
            <person name="Shang Y."/>
            <person name="Youmans B."/>
            <person name="Ayvaz T."/>
            <person name="Ross M."/>
            <person name="Santibanez J."/>
            <person name="Aqrawi P."/>
            <person name="Gross S."/>
            <person name="Joshi V."/>
            <person name="Fowler G."/>
            <person name="Nazareth L."/>
            <person name="Reid J."/>
            <person name="Worley K."/>
            <person name="Petrosino J."/>
            <person name="Highlander S."/>
            <person name="Gibbs R."/>
        </authorList>
    </citation>
    <scope>NUCLEOTIDE SEQUENCE [LARGE SCALE GENOMIC DNA]</scope>
    <source>
        <strain evidence="8 9">DSM 15829</strain>
    </source>
</reference>
<dbReference type="Gene3D" id="1.10.3470.10">
    <property type="entry name" value="ABC transporter involved in vitamin B12 uptake, BtuC"/>
    <property type="match status" value="1"/>
</dbReference>
<keyword evidence="4 7" id="KW-1133">Transmembrane helix</keyword>
<proteinExistence type="inferred from homology"/>
<dbReference type="eggNOG" id="COG1108">
    <property type="taxonomic scope" value="Bacteria"/>
</dbReference>
<evidence type="ECO:0000256" key="4">
    <source>
        <dbReference type="ARBA" id="ARBA00022989"/>
    </source>
</evidence>
<dbReference type="AlphaFoldDB" id="F1T4T1"/>
<feature type="transmembrane region" description="Helical" evidence="7">
    <location>
        <begin position="90"/>
        <end position="111"/>
    </location>
</feature>
<dbReference type="GeneID" id="93210275"/>
<gene>
    <name evidence="8" type="ORF">HMPREF0091_10672</name>
</gene>